<accession>A0A8H6TCN4</accession>
<gene>
    <name evidence="1" type="ORF">MIND_00014700</name>
</gene>
<organism evidence="1 2">
    <name type="scientific">Mycena indigotica</name>
    <dbReference type="NCBI Taxonomy" id="2126181"/>
    <lineage>
        <taxon>Eukaryota</taxon>
        <taxon>Fungi</taxon>
        <taxon>Dikarya</taxon>
        <taxon>Basidiomycota</taxon>
        <taxon>Agaricomycotina</taxon>
        <taxon>Agaricomycetes</taxon>
        <taxon>Agaricomycetidae</taxon>
        <taxon>Agaricales</taxon>
        <taxon>Marasmiineae</taxon>
        <taxon>Mycenaceae</taxon>
        <taxon>Mycena</taxon>
    </lineage>
</organism>
<reference evidence="1" key="1">
    <citation type="submission" date="2020-05" db="EMBL/GenBank/DDBJ databases">
        <title>Mycena genomes resolve the evolution of fungal bioluminescence.</title>
        <authorList>
            <person name="Tsai I.J."/>
        </authorList>
    </citation>
    <scope>NUCLEOTIDE SEQUENCE</scope>
    <source>
        <strain evidence="1">171206Taipei</strain>
    </source>
</reference>
<comment type="caution">
    <text evidence="1">The sequence shown here is derived from an EMBL/GenBank/DDBJ whole genome shotgun (WGS) entry which is preliminary data.</text>
</comment>
<proteinExistence type="predicted"/>
<keyword evidence="2" id="KW-1185">Reference proteome</keyword>
<evidence type="ECO:0000313" key="1">
    <source>
        <dbReference type="EMBL" id="KAF7315006.1"/>
    </source>
</evidence>
<evidence type="ECO:0000313" key="2">
    <source>
        <dbReference type="Proteomes" id="UP000636479"/>
    </source>
</evidence>
<name>A0A8H6TCN4_9AGAR</name>
<dbReference type="EMBL" id="JACAZF010000001">
    <property type="protein sequence ID" value="KAF7315006.1"/>
    <property type="molecule type" value="Genomic_DNA"/>
</dbReference>
<sequence>MADVAVDWTEELTLLKADLSTDLAADLDECVAAANAEDVSELVAASGGKKTKCGLVGTGSTLTVTLDGKLGQGPCSKKGTGAYVGNKVSTPFVGEYTVEVSRISVKITDPAGKVVFKGKGLEKGLTGTWTVKF</sequence>
<dbReference type="RefSeq" id="XP_037225029.1">
    <property type="nucleotide sequence ID" value="XM_037357119.1"/>
</dbReference>
<dbReference type="GeneID" id="59339635"/>
<dbReference type="Proteomes" id="UP000636479">
    <property type="component" value="Unassembled WGS sequence"/>
</dbReference>
<dbReference type="AlphaFoldDB" id="A0A8H6TCN4"/>
<protein>
    <submittedName>
        <fullName evidence="1">Uncharacterized protein</fullName>
    </submittedName>
</protein>